<dbReference type="Gene3D" id="1.10.260.50">
    <property type="match status" value="1"/>
</dbReference>
<dbReference type="OrthoDB" id="9808002at2"/>
<protein>
    <recommendedName>
        <fullName evidence="3">cysteine desulfurase</fullName>
        <ecNumber evidence="3">2.8.1.7</ecNumber>
    </recommendedName>
</protein>
<dbReference type="STRING" id="550447.SAMN05428946_1545"/>
<dbReference type="NCBIfam" id="NF002806">
    <property type="entry name" value="PRK02948.1"/>
    <property type="match status" value="1"/>
</dbReference>
<evidence type="ECO:0000256" key="5">
    <source>
        <dbReference type="ARBA" id="ARBA00022723"/>
    </source>
</evidence>
<organism evidence="12 13">
    <name type="scientific">Edaphobacillus lindanitolerans</name>
    <dbReference type="NCBI Taxonomy" id="550447"/>
    <lineage>
        <taxon>Bacteria</taxon>
        <taxon>Bacillati</taxon>
        <taxon>Bacillota</taxon>
        <taxon>Bacilli</taxon>
        <taxon>Bacillales</taxon>
        <taxon>Bacillaceae</taxon>
        <taxon>Edaphobacillus</taxon>
    </lineage>
</organism>
<evidence type="ECO:0000256" key="1">
    <source>
        <dbReference type="ARBA" id="ARBA00001933"/>
    </source>
</evidence>
<keyword evidence="4" id="KW-0808">Transferase</keyword>
<dbReference type="GO" id="GO:0031071">
    <property type="term" value="F:cysteine desulfurase activity"/>
    <property type="evidence" value="ECO:0007669"/>
    <property type="project" value="UniProtKB-EC"/>
</dbReference>
<dbReference type="Gene3D" id="3.90.1150.10">
    <property type="entry name" value="Aspartate Aminotransferase, domain 1"/>
    <property type="match status" value="1"/>
</dbReference>
<dbReference type="Proteomes" id="UP000187550">
    <property type="component" value="Unassembled WGS sequence"/>
</dbReference>
<evidence type="ECO:0000313" key="12">
    <source>
        <dbReference type="EMBL" id="SIT82758.1"/>
    </source>
</evidence>
<evidence type="ECO:0000256" key="3">
    <source>
        <dbReference type="ARBA" id="ARBA00012239"/>
    </source>
</evidence>
<dbReference type="GO" id="GO:0051536">
    <property type="term" value="F:iron-sulfur cluster binding"/>
    <property type="evidence" value="ECO:0007669"/>
    <property type="project" value="UniProtKB-KW"/>
</dbReference>
<dbReference type="AlphaFoldDB" id="A0A1U7PPM2"/>
<dbReference type="InterPro" id="IPR015422">
    <property type="entry name" value="PyrdxlP-dep_Trfase_small"/>
</dbReference>
<name>A0A1U7PPM2_9BACI</name>
<accession>A0A1U7PPM2</accession>
<keyword evidence="7" id="KW-0408">Iron</keyword>
<dbReference type="FunFam" id="3.40.640.10:FF:000084">
    <property type="entry name" value="IscS-like cysteine desulfurase"/>
    <property type="match status" value="1"/>
</dbReference>
<comment type="catalytic activity">
    <reaction evidence="9">
        <text>(sulfur carrier)-H + L-cysteine = (sulfur carrier)-SH + L-alanine</text>
        <dbReference type="Rhea" id="RHEA:43892"/>
        <dbReference type="Rhea" id="RHEA-COMP:14737"/>
        <dbReference type="Rhea" id="RHEA-COMP:14739"/>
        <dbReference type="ChEBI" id="CHEBI:29917"/>
        <dbReference type="ChEBI" id="CHEBI:35235"/>
        <dbReference type="ChEBI" id="CHEBI:57972"/>
        <dbReference type="ChEBI" id="CHEBI:64428"/>
        <dbReference type="EC" id="2.8.1.7"/>
    </reaction>
</comment>
<comment type="similarity">
    <text evidence="2">Belongs to the class-V pyridoxal-phosphate-dependent aminotransferase family. NifS/IscS subfamily.</text>
</comment>
<dbReference type="EC" id="2.8.1.7" evidence="3"/>
<evidence type="ECO:0000256" key="7">
    <source>
        <dbReference type="ARBA" id="ARBA00023004"/>
    </source>
</evidence>
<dbReference type="SUPFAM" id="SSF53383">
    <property type="entry name" value="PLP-dependent transferases"/>
    <property type="match status" value="1"/>
</dbReference>
<evidence type="ECO:0000313" key="13">
    <source>
        <dbReference type="Proteomes" id="UP000187550"/>
    </source>
</evidence>
<evidence type="ECO:0000256" key="8">
    <source>
        <dbReference type="ARBA" id="ARBA00023014"/>
    </source>
</evidence>
<dbReference type="InterPro" id="IPR016454">
    <property type="entry name" value="Cysteine_dSase"/>
</dbReference>
<evidence type="ECO:0000256" key="6">
    <source>
        <dbReference type="ARBA" id="ARBA00022898"/>
    </source>
</evidence>
<feature type="domain" description="Aminotransferase class V" evidence="11">
    <location>
        <begin position="4"/>
        <end position="364"/>
    </location>
</feature>
<gene>
    <name evidence="12" type="ORF">SAMN05428946_1545</name>
</gene>
<dbReference type="InterPro" id="IPR020578">
    <property type="entry name" value="Aminotrans_V_PyrdxlP_BS"/>
</dbReference>
<dbReference type="PANTHER" id="PTHR11601">
    <property type="entry name" value="CYSTEINE DESULFURYLASE FAMILY MEMBER"/>
    <property type="match status" value="1"/>
</dbReference>
<dbReference type="InterPro" id="IPR015421">
    <property type="entry name" value="PyrdxlP-dep_Trfase_major"/>
</dbReference>
<dbReference type="InterPro" id="IPR015424">
    <property type="entry name" value="PyrdxlP-dep_Trfase"/>
</dbReference>
<dbReference type="GO" id="GO:0046872">
    <property type="term" value="F:metal ion binding"/>
    <property type="evidence" value="ECO:0007669"/>
    <property type="project" value="UniProtKB-KW"/>
</dbReference>
<evidence type="ECO:0000259" key="11">
    <source>
        <dbReference type="Pfam" id="PF00266"/>
    </source>
</evidence>
<evidence type="ECO:0000256" key="4">
    <source>
        <dbReference type="ARBA" id="ARBA00022679"/>
    </source>
</evidence>
<keyword evidence="6" id="KW-0663">Pyridoxal phosphate</keyword>
<sequence length="387" mass="41751">MNRIYLDHAATTPVRPEVAERFSELLMNSYGNPSSIHGTGREARRILDESRSAIARLLGAEPSEIIFTGGGTESDNLAIFGTAEARKEEGRHIITSTIEHHGVLNAVQKLEAAGFEVTWLPVDREGRVSPEDVRSALRMDTILVTIMTANNEVGTIQPIREIGEILKDHPASFHTDAVQAFGEIPLDADLLGVDLLSASAHKINGPKGTGFLYQRTGTKLSPATAGGEQERKRRAGTENVPAIGAFARAAEIACETMEDRAAEHGMFKRLMSDALMGEGIRFKINAEEAETLPHILNISFPDTDIEQLLVNLDLAGIAVSSGSACTAGSIDPSHVLVAMHGEGAPELRNSVRFSFGYGLEGKDIRDAAARTADAVRRLTRIQKGEQL</sequence>
<keyword evidence="5" id="KW-0479">Metal-binding</keyword>
<dbReference type="PIRSF" id="PIRSF005572">
    <property type="entry name" value="NifS"/>
    <property type="match status" value="1"/>
</dbReference>
<dbReference type="InterPro" id="IPR000192">
    <property type="entry name" value="Aminotrans_V_dom"/>
</dbReference>
<keyword evidence="8" id="KW-0411">Iron-sulfur</keyword>
<dbReference type="Gene3D" id="3.40.640.10">
    <property type="entry name" value="Type I PLP-dependent aspartate aminotransferase-like (Major domain)"/>
    <property type="match status" value="1"/>
</dbReference>
<evidence type="ECO:0000256" key="10">
    <source>
        <dbReference type="RuleBase" id="RU004504"/>
    </source>
</evidence>
<comment type="cofactor">
    <cofactor evidence="1 10">
        <name>pyridoxal 5'-phosphate</name>
        <dbReference type="ChEBI" id="CHEBI:597326"/>
    </cofactor>
</comment>
<evidence type="ECO:0000256" key="9">
    <source>
        <dbReference type="ARBA" id="ARBA00050776"/>
    </source>
</evidence>
<dbReference type="EMBL" id="FTPL01000002">
    <property type="protein sequence ID" value="SIT82758.1"/>
    <property type="molecule type" value="Genomic_DNA"/>
</dbReference>
<keyword evidence="13" id="KW-1185">Reference proteome</keyword>
<dbReference type="RefSeq" id="WP_076757795.1">
    <property type="nucleotide sequence ID" value="NZ_FTPL01000002.1"/>
</dbReference>
<dbReference type="PROSITE" id="PS00595">
    <property type="entry name" value="AA_TRANSFER_CLASS_5"/>
    <property type="match status" value="1"/>
</dbReference>
<dbReference type="Pfam" id="PF00266">
    <property type="entry name" value="Aminotran_5"/>
    <property type="match status" value="1"/>
</dbReference>
<dbReference type="PANTHER" id="PTHR11601:SF34">
    <property type="entry name" value="CYSTEINE DESULFURASE"/>
    <property type="match status" value="1"/>
</dbReference>
<evidence type="ECO:0000256" key="2">
    <source>
        <dbReference type="ARBA" id="ARBA00006490"/>
    </source>
</evidence>
<reference evidence="13" key="1">
    <citation type="submission" date="2017-01" db="EMBL/GenBank/DDBJ databases">
        <authorList>
            <person name="Varghese N."/>
            <person name="Submissions S."/>
        </authorList>
    </citation>
    <scope>NUCLEOTIDE SEQUENCE [LARGE SCALE GENOMIC DNA]</scope>
    <source>
        <strain evidence="13">MNA4</strain>
    </source>
</reference>
<proteinExistence type="inferred from homology"/>